<reference evidence="3" key="1">
    <citation type="journal article" date="2020" name="mSystems">
        <title>Genome- and Community-Level Interaction Insights into Carbon Utilization and Element Cycling Functions of Hydrothermarchaeota in Hydrothermal Sediment.</title>
        <authorList>
            <person name="Zhou Z."/>
            <person name="Liu Y."/>
            <person name="Xu W."/>
            <person name="Pan J."/>
            <person name="Luo Z.H."/>
            <person name="Li M."/>
        </authorList>
    </citation>
    <scope>NUCLEOTIDE SEQUENCE [LARGE SCALE GENOMIC DNA]</scope>
    <source>
        <strain evidence="3">SpSt-339</strain>
    </source>
</reference>
<organism evidence="3">
    <name type="scientific">Schlesneria paludicola</name>
    <dbReference type="NCBI Taxonomy" id="360056"/>
    <lineage>
        <taxon>Bacteria</taxon>
        <taxon>Pseudomonadati</taxon>
        <taxon>Planctomycetota</taxon>
        <taxon>Planctomycetia</taxon>
        <taxon>Planctomycetales</taxon>
        <taxon>Planctomycetaceae</taxon>
        <taxon>Schlesneria</taxon>
    </lineage>
</organism>
<protein>
    <recommendedName>
        <fullName evidence="4">Zinc-finger domain-containing protein</fullName>
    </recommendedName>
</protein>
<keyword evidence="2" id="KW-0472">Membrane</keyword>
<comment type="caution">
    <text evidence="3">The sequence shown here is derived from an EMBL/GenBank/DDBJ whole genome shotgun (WGS) entry which is preliminary data.</text>
</comment>
<evidence type="ECO:0000256" key="1">
    <source>
        <dbReference type="SAM" id="MobiDB-lite"/>
    </source>
</evidence>
<gene>
    <name evidence="3" type="ORF">ENQ76_15665</name>
</gene>
<evidence type="ECO:0000313" key="3">
    <source>
        <dbReference type="EMBL" id="HEN16898.1"/>
    </source>
</evidence>
<sequence length="224" mass="24603">MKCTDFERELCNRWETRRPNLTAAAQEHLSACPACRGLYQRELALDRLVAVWREQLPEPPPAAPLVEALCREFGVRRPTTPPTRRAAMLWATVSAMAVLLCVGLVLSWTKGSMPPTGRLVAERSTESAASGEDWPLTDSVATLWDGVQSQSQQVAVNTVRRLEDWPQLTRQERWESGSASVPSPSGDANDRPWGGWGEPLGRQVGQAFRFLSDALPDAALSPAG</sequence>
<proteinExistence type="predicted"/>
<accession>A0A7C2K2H4</accession>
<evidence type="ECO:0000256" key="2">
    <source>
        <dbReference type="SAM" id="Phobius"/>
    </source>
</evidence>
<dbReference type="EMBL" id="DSOK01000429">
    <property type="protein sequence ID" value="HEN16898.1"/>
    <property type="molecule type" value="Genomic_DNA"/>
</dbReference>
<evidence type="ECO:0008006" key="4">
    <source>
        <dbReference type="Google" id="ProtNLM"/>
    </source>
</evidence>
<name>A0A7C2K2H4_9PLAN</name>
<feature type="transmembrane region" description="Helical" evidence="2">
    <location>
        <begin position="86"/>
        <end position="108"/>
    </location>
</feature>
<keyword evidence="2" id="KW-0812">Transmembrane</keyword>
<dbReference type="AlphaFoldDB" id="A0A7C2K2H4"/>
<feature type="region of interest" description="Disordered" evidence="1">
    <location>
        <begin position="168"/>
        <end position="199"/>
    </location>
</feature>
<keyword evidence="2" id="KW-1133">Transmembrane helix</keyword>